<dbReference type="InterPro" id="IPR052055">
    <property type="entry name" value="Hepadnavirus_pol/RT"/>
</dbReference>
<dbReference type="AlphaFoldDB" id="W4H9P3"/>
<evidence type="ECO:0000256" key="1">
    <source>
        <dbReference type="SAM" id="MobiDB-lite"/>
    </source>
</evidence>
<sequence>MYDLSALDGFTYRTLLEVTASEDVCALWCHQVGLLEDKERLALAMPEEAPHRSVEKSIRAGSFFAKSKLPLKTLLRLLWASHKPAKTVMDEEGVSTDTACNWYNYCREICSAEMLASEMKLDDKFKKFGSTISTDYTLRRIPPLHLNTHLDFDNDGPAAYQLLLSITHVHIGLTTPTSSMSRHPHFSTTAVTTSPKPNTSHDCVGIPPDATQVLWAPFVGTVLAPDYMRPLTNSHPLSNLTSSLTSMASNPNLTTSPEALVHGVNHNLVVKIPHAIMAQHVTTWPHYFANYGKVRIRGRTSSPLGLVPKKSIPLHRAVVSSMTFLSPPLTPLTRLLAERIETLRASLPPNATIKGMMGDVASAYRHLSASCPDASWFGLTVPEAGVIGIDMSAPFGWCGSPNVYCAFSNGISWLVAHESPATIHPTSAADKRTFWGFNYIDDHILIEHDTADRLDCADIALRLAMMATLGPDSLNLNKFTQWSTDLHALGLNWDLSLGIVSMPQDKISKAMSRVDSMLAQIKTSRHELEKVLGSLRHVCSCIRPARAFYQNLHTILRRLPRFGTHVLPVAALDDLRWFVTILRVGRLAGVSTSIFAKISTPQFILEMDASDEGLAMLFPARCLFIQLNWDASELSLIEQCNVKTGANIPANHTPSSVNRANQSLFSINVREHICVALAIAVWGPILADPTGRRTIHVQALSDNTSALAWSSSLASANAYAQALNRSLGSHQAQHNLHVTSAHIPGALNSHPDAGSRMRREPYTTI</sequence>
<feature type="region of interest" description="Disordered" evidence="1">
    <location>
        <begin position="744"/>
        <end position="765"/>
    </location>
</feature>
<feature type="region of interest" description="Disordered" evidence="1">
    <location>
        <begin position="180"/>
        <end position="200"/>
    </location>
</feature>
<dbReference type="PANTHER" id="PTHR33050:SF7">
    <property type="entry name" value="RIBONUCLEASE H"/>
    <property type="match status" value="1"/>
</dbReference>
<gene>
    <name evidence="2" type="ORF">H257_00259</name>
</gene>
<dbReference type="PANTHER" id="PTHR33050">
    <property type="entry name" value="REVERSE TRANSCRIPTASE DOMAIN-CONTAINING PROTEIN"/>
    <property type="match status" value="1"/>
</dbReference>
<dbReference type="EMBL" id="KI913114">
    <property type="protein sequence ID" value="ETV88745.1"/>
    <property type="molecule type" value="Genomic_DNA"/>
</dbReference>
<dbReference type="GeneID" id="20802255"/>
<feature type="compositionally biased region" description="Basic and acidic residues" evidence="1">
    <location>
        <begin position="753"/>
        <end position="765"/>
    </location>
</feature>
<dbReference type="VEuPathDB" id="FungiDB:H257_00259"/>
<reference evidence="2" key="1">
    <citation type="submission" date="2013-12" db="EMBL/GenBank/DDBJ databases">
        <title>The Genome Sequence of Aphanomyces astaci APO3.</title>
        <authorList>
            <consortium name="The Broad Institute Genomics Platform"/>
            <person name="Russ C."/>
            <person name="Tyler B."/>
            <person name="van West P."/>
            <person name="Dieguez-Uribeondo J."/>
            <person name="Young S.K."/>
            <person name="Zeng Q."/>
            <person name="Gargeya S."/>
            <person name="Fitzgerald M."/>
            <person name="Abouelleil A."/>
            <person name="Alvarado L."/>
            <person name="Chapman S.B."/>
            <person name="Gainer-Dewar J."/>
            <person name="Goldberg J."/>
            <person name="Griggs A."/>
            <person name="Gujja S."/>
            <person name="Hansen M."/>
            <person name="Howarth C."/>
            <person name="Imamovic A."/>
            <person name="Ireland A."/>
            <person name="Larimer J."/>
            <person name="McCowan C."/>
            <person name="Murphy C."/>
            <person name="Pearson M."/>
            <person name="Poon T.W."/>
            <person name="Priest M."/>
            <person name="Roberts A."/>
            <person name="Saif S."/>
            <person name="Shea T."/>
            <person name="Sykes S."/>
            <person name="Wortman J."/>
            <person name="Nusbaum C."/>
            <person name="Birren B."/>
        </authorList>
    </citation>
    <scope>NUCLEOTIDE SEQUENCE [LARGE SCALE GENOMIC DNA]</scope>
    <source>
        <strain evidence="2">APO3</strain>
    </source>
</reference>
<organism evidence="2">
    <name type="scientific">Aphanomyces astaci</name>
    <name type="common">Crayfish plague agent</name>
    <dbReference type="NCBI Taxonomy" id="112090"/>
    <lineage>
        <taxon>Eukaryota</taxon>
        <taxon>Sar</taxon>
        <taxon>Stramenopiles</taxon>
        <taxon>Oomycota</taxon>
        <taxon>Saprolegniomycetes</taxon>
        <taxon>Saprolegniales</taxon>
        <taxon>Verrucalvaceae</taxon>
        <taxon>Aphanomyces</taxon>
    </lineage>
</organism>
<evidence type="ECO:0008006" key="3">
    <source>
        <dbReference type="Google" id="ProtNLM"/>
    </source>
</evidence>
<dbReference type="RefSeq" id="XP_009821145.1">
    <property type="nucleotide sequence ID" value="XM_009822843.1"/>
</dbReference>
<proteinExistence type="predicted"/>
<protein>
    <recommendedName>
        <fullName evidence="3">Reverse transcriptase domain-containing protein</fullName>
    </recommendedName>
</protein>
<evidence type="ECO:0000313" key="2">
    <source>
        <dbReference type="EMBL" id="ETV88745.1"/>
    </source>
</evidence>
<accession>W4H9P3</accession>
<dbReference type="STRING" id="112090.W4H9P3"/>
<name>W4H9P3_APHAT</name>
<dbReference type="OrthoDB" id="116062at2759"/>